<feature type="domain" description="C2H2-type" evidence="9">
    <location>
        <begin position="231"/>
        <end position="261"/>
    </location>
</feature>
<evidence type="ECO:0000256" key="1">
    <source>
        <dbReference type="ARBA" id="ARBA00004123"/>
    </source>
</evidence>
<reference evidence="10 11" key="1">
    <citation type="journal article" date="2023" name="IMA Fungus">
        <title>Comparative genomic study of the Penicillium genus elucidates a diverse pangenome and 15 lateral gene transfer events.</title>
        <authorList>
            <person name="Petersen C."/>
            <person name="Sorensen T."/>
            <person name="Nielsen M.R."/>
            <person name="Sondergaard T.E."/>
            <person name="Sorensen J.L."/>
            <person name="Fitzpatrick D.A."/>
            <person name="Frisvad J.C."/>
            <person name="Nielsen K.L."/>
        </authorList>
    </citation>
    <scope>NUCLEOTIDE SEQUENCE [LARGE SCALE GENOMIC DNA]</scope>
    <source>
        <strain evidence="10 11">IBT 3361</strain>
    </source>
</reference>
<name>A0ABQ8WZ19_PENCH</name>
<dbReference type="PANTHER" id="PTHR40626">
    <property type="entry name" value="MIP31509P"/>
    <property type="match status" value="1"/>
</dbReference>
<evidence type="ECO:0000256" key="4">
    <source>
        <dbReference type="ARBA" id="ARBA00022771"/>
    </source>
</evidence>
<dbReference type="Proteomes" id="UP001220256">
    <property type="component" value="Unassembled WGS sequence"/>
</dbReference>
<dbReference type="InterPro" id="IPR051059">
    <property type="entry name" value="VerF-like"/>
</dbReference>
<evidence type="ECO:0000313" key="11">
    <source>
        <dbReference type="Proteomes" id="UP001220256"/>
    </source>
</evidence>
<keyword evidence="4 7" id="KW-0863">Zinc-finger</keyword>
<sequence length="261" mass="28688">MNTHGPQFSHQSEYPAFPSRTLPPLQAQHPRSPLPHPYIGHLPHRSQFSLPTRSVRTASMAPVMEQTSLGGSLTSSLLSPNQHTQADLHTAPSPNTPPLTSVAQSRFRRIAPAPPRNGHPAFNDLTADTLDYSGDRHRGMAPGMNRATGYVNTNERPGIQFVGAQDHRDILPCVPRRLAPVGNGINSTAKGAASTAKNADGKFPCQHCNKTYSYEKHLRRHILRHTGDRPYTCVLCKAAFSRSDTLKRHVQKCPILRGNPD</sequence>
<evidence type="ECO:0000256" key="3">
    <source>
        <dbReference type="ARBA" id="ARBA00022737"/>
    </source>
</evidence>
<evidence type="ECO:0000256" key="5">
    <source>
        <dbReference type="ARBA" id="ARBA00022833"/>
    </source>
</evidence>
<dbReference type="Pfam" id="PF00096">
    <property type="entry name" value="zf-C2H2"/>
    <property type="match status" value="2"/>
</dbReference>
<evidence type="ECO:0000256" key="8">
    <source>
        <dbReference type="SAM" id="MobiDB-lite"/>
    </source>
</evidence>
<dbReference type="SMART" id="SM00355">
    <property type="entry name" value="ZnF_C2H2"/>
    <property type="match status" value="2"/>
</dbReference>
<dbReference type="InterPro" id="IPR013087">
    <property type="entry name" value="Znf_C2H2_type"/>
</dbReference>
<evidence type="ECO:0000259" key="9">
    <source>
        <dbReference type="PROSITE" id="PS50157"/>
    </source>
</evidence>
<evidence type="ECO:0000256" key="6">
    <source>
        <dbReference type="ARBA" id="ARBA00023242"/>
    </source>
</evidence>
<keyword evidence="6" id="KW-0539">Nucleus</keyword>
<dbReference type="PROSITE" id="PS50157">
    <property type="entry name" value="ZINC_FINGER_C2H2_2"/>
    <property type="match status" value="2"/>
</dbReference>
<keyword evidence="2" id="KW-0479">Metal-binding</keyword>
<dbReference type="SUPFAM" id="SSF57667">
    <property type="entry name" value="beta-beta-alpha zinc fingers"/>
    <property type="match status" value="1"/>
</dbReference>
<keyword evidence="5" id="KW-0862">Zinc</keyword>
<feature type="region of interest" description="Disordered" evidence="8">
    <location>
        <begin position="69"/>
        <end position="100"/>
    </location>
</feature>
<feature type="domain" description="C2H2-type" evidence="9">
    <location>
        <begin position="203"/>
        <end position="230"/>
    </location>
</feature>
<protein>
    <submittedName>
        <fullName evidence="10">Zinc finger C2H2</fullName>
    </submittedName>
</protein>
<evidence type="ECO:0000256" key="2">
    <source>
        <dbReference type="ARBA" id="ARBA00022723"/>
    </source>
</evidence>
<gene>
    <name evidence="10" type="ORF">N7505_001331</name>
</gene>
<accession>A0ABQ8WZ19</accession>
<dbReference type="Gene3D" id="3.30.160.60">
    <property type="entry name" value="Classic Zinc Finger"/>
    <property type="match status" value="2"/>
</dbReference>
<feature type="compositionally biased region" description="Low complexity" evidence="8">
    <location>
        <begin position="69"/>
        <end position="79"/>
    </location>
</feature>
<proteinExistence type="predicted"/>
<dbReference type="InterPro" id="IPR036236">
    <property type="entry name" value="Znf_C2H2_sf"/>
</dbReference>
<comment type="caution">
    <text evidence="10">The sequence shown here is derived from an EMBL/GenBank/DDBJ whole genome shotgun (WGS) entry which is preliminary data.</text>
</comment>
<dbReference type="PANTHER" id="PTHR40626:SF12">
    <property type="entry name" value="RFEC"/>
    <property type="match status" value="1"/>
</dbReference>
<evidence type="ECO:0000313" key="10">
    <source>
        <dbReference type="EMBL" id="KAJ5283351.1"/>
    </source>
</evidence>
<comment type="subcellular location">
    <subcellularLocation>
        <location evidence="1">Nucleus</location>
    </subcellularLocation>
</comment>
<feature type="region of interest" description="Disordered" evidence="8">
    <location>
        <begin position="1"/>
        <end position="45"/>
    </location>
</feature>
<keyword evidence="11" id="KW-1185">Reference proteome</keyword>
<keyword evidence="3" id="KW-0677">Repeat</keyword>
<dbReference type="PROSITE" id="PS00028">
    <property type="entry name" value="ZINC_FINGER_C2H2_1"/>
    <property type="match status" value="1"/>
</dbReference>
<dbReference type="EMBL" id="JAPVEB010000001">
    <property type="protein sequence ID" value="KAJ5283351.1"/>
    <property type="molecule type" value="Genomic_DNA"/>
</dbReference>
<evidence type="ECO:0000256" key="7">
    <source>
        <dbReference type="PROSITE-ProRule" id="PRU00042"/>
    </source>
</evidence>
<organism evidence="10 11">
    <name type="scientific">Penicillium chrysogenum</name>
    <name type="common">Penicillium notatum</name>
    <dbReference type="NCBI Taxonomy" id="5076"/>
    <lineage>
        <taxon>Eukaryota</taxon>
        <taxon>Fungi</taxon>
        <taxon>Dikarya</taxon>
        <taxon>Ascomycota</taxon>
        <taxon>Pezizomycotina</taxon>
        <taxon>Eurotiomycetes</taxon>
        <taxon>Eurotiomycetidae</taxon>
        <taxon>Eurotiales</taxon>
        <taxon>Aspergillaceae</taxon>
        <taxon>Penicillium</taxon>
        <taxon>Penicillium chrysogenum species complex</taxon>
    </lineage>
</organism>
<feature type="compositionally biased region" description="Polar residues" evidence="8">
    <location>
        <begin position="1"/>
        <end position="12"/>
    </location>
</feature>